<feature type="domain" description="Chitin-binding type-2" evidence="6">
    <location>
        <begin position="65"/>
        <end position="123"/>
    </location>
</feature>
<dbReference type="EMBL" id="BPLR01018588">
    <property type="protein sequence ID" value="GIZ00821.1"/>
    <property type="molecule type" value="Genomic_DNA"/>
</dbReference>
<protein>
    <recommendedName>
        <fullName evidence="6">Chitin-binding type-2 domain-containing protein</fullName>
    </recommendedName>
</protein>
<organism evidence="7 8">
    <name type="scientific">Caerostris extrusa</name>
    <name type="common">Bark spider</name>
    <name type="synonym">Caerostris bankana</name>
    <dbReference type="NCBI Taxonomy" id="172846"/>
    <lineage>
        <taxon>Eukaryota</taxon>
        <taxon>Metazoa</taxon>
        <taxon>Ecdysozoa</taxon>
        <taxon>Arthropoda</taxon>
        <taxon>Chelicerata</taxon>
        <taxon>Arachnida</taxon>
        <taxon>Araneae</taxon>
        <taxon>Araneomorphae</taxon>
        <taxon>Entelegynae</taxon>
        <taxon>Araneoidea</taxon>
        <taxon>Araneidae</taxon>
        <taxon>Caerostris</taxon>
    </lineage>
</organism>
<dbReference type="GO" id="GO:0005576">
    <property type="term" value="C:extracellular region"/>
    <property type="evidence" value="ECO:0007669"/>
    <property type="project" value="InterPro"/>
</dbReference>
<keyword evidence="5" id="KW-0325">Glycoprotein</keyword>
<evidence type="ECO:0000259" key="6">
    <source>
        <dbReference type="PROSITE" id="PS50940"/>
    </source>
</evidence>
<dbReference type="Proteomes" id="UP001054945">
    <property type="component" value="Unassembled WGS sequence"/>
</dbReference>
<sequence>MQDVKQALTEKPEIIPKIGIDGQFKSCQSGLHFNAKLNVCDYPDKAGCDSEIVEKPDKIPKIGIDGQCPKEDSENPVLLPHKNCTKFYMCHNGVPLVKSCQTGLHFNAKLNVCDYPDKAGCDS</sequence>
<dbReference type="Pfam" id="PF01607">
    <property type="entry name" value="CBM_14"/>
    <property type="match status" value="2"/>
</dbReference>
<evidence type="ECO:0000256" key="2">
    <source>
        <dbReference type="ARBA" id="ARBA00022729"/>
    </source>
</evidence>
<name>A0AAV4Y336_CAEEX</name>
<evidence type="ECO:0000256" key="3">
    <source>
        <dbReference type="ARBA" id="ARBA00022737"/>
    </source>
</evidence>
<dbReference type="GO" id="GO:0008061">
    <property type="term" value="F:chitin binding"/>
    <property type="evidence" value="ECO:0007669"/>
    <property type="project" value="UniProtKB-KW"/>
</dbReference>
<evidence type="ECO:0000256" key="1">
    <source>
        <dbReference type="ARBA" id="ARBA00022669"/>
    </source>
</evidence>
<dbReference type="Gene3D" id="2.170.140.10">
    <property type="entry name" value="Chitin binding domain"/>
    <property type="match status" value="2"/>
</dbReference>
<evidence type="ECO:0000313" key="7">
    <source>
        <dbReference type="EMBL" id="GIZ00821.1"/>
    </source>
</evidence>
<reference evidence="7 8" key="1">
    <citation type="submission" date="2021-06" db="EMBL/GenBank/DDBJ databases">
        <title>Caerostris extrusa draft genome.</title>
        <authorList>
            <person name="Kono N."/>
            <person name="Arakawa K."/>
        </authorList>
    </citation>
    <scope>NUCLEOTIDE SEQUENCE [LARGE SCALE GENOMIC DNA]</scope>
</reference>
<dbReference type="PANTHER" id="PTHR23301">
    <property type="entry name" value="CHITIN BINDING PERITROPHIN-A"/>
    <property type="match status" value="1"/>
</dbReference>
<dbReference type="InterPro" id="IPR051940">
    <property type="entry name" value="Chitin_bind-dev_reg"/>
</dbReference>
<gene>
    <name evidence="7" type="primary">TcasGA2_TC008506</name>
    <name evidence="7" type="ORF">CEXT_417521</name>
</gene>
<comment type="caution">
    <text evidence="7">The sequence shown here is derived from an EMBL/GenBank/DDBJ whole genome shotgun (WGS) entry which is preliminary data.</text>
</comment>
<dbReference type="InterPro" id="IPR036508">
    <property type="entry name" value="Chitin-bd_dom_sf"/>
</dbReference>
<keyword evidence="2" id="KW-0732">Signal</keyword>
<dbReference type="SUPFAM" id="SSF57625">
    <property type="entry name" value="Invertebrate chitin-binding proteins"/>
    <property type="match status" value="2"/>
</dbReference>
<evidence type="ECO:0000256" key="5">
    <source>
        <dbReference type="ARBA" id="ARBA00023180"/>
    </source>
</evidence>
<dbReference type="PROSITE" id="PS50940">
    <property type="entry name" value="CHIT_BIND_II"/>
    <property type="match status" value="1"/>
</dbReference>
<keyword evidence="3" id="KW-0677">Repeat</keyword>
<dbReference type="SMART" id="SM00494">
    <property type="entry name" value="ChtBD2"/>
    <property type="match status" value="2"/>
</dbReference>
<dbReference type="InterPro" id="IPR002557">
    <property type="entry name" value="Chitin-bd_dom"/>
</dbReference>
<keyword evidence="8" id="KW-1185">Reference proteome</keyword>
<evidence type="ECO:0000313" key="8">
    <source>
        <dbReference type="Proteomes" id="UP001054945"/>
    </source>
</evidence>
<accession>A0AAV4Y336</accession>
<feature type="non-terminal residue" evidence="7">
    <location>
        <position position="123"/>
    </location>
</feature>
<keyword evidence="4" id="KW-1015">Disulfide bond</keyword>
<dbReference type="PANTHER" id="PTHR23301:SF0">
    <property type="entry name" value="CHITIN-BINDING TYPE-2 DOMAIN-CONTAINING PROTEIN-RELATED"/>
    <property type="match status" value="1"/>
</dbReference>
<evidence type="ECO:0000256" key="4">
    <source>
        <dbReference type="ARBA" id="ARBA00023157"/>
    </source>
</evidence>
<proteinExistence type="predicted"/>
<dbReference type="AlphaFoldDB" id="A0AAV4Y336"/>
<keyword evidence="1" id="KW-0147">Chitin-binding</keyword>